<evidence type="ECO:0000313" key="5">
    <source>
        <dbReference type="EMBL" id="WKN39629.1"/>
    </source>
</evidence>
<reference evidence="5" key="2">
    <citation type="journal article" date="2024" name="Antonie Van Leeuwenhoek">
        <title>Roseihalotalea indica gen. nov., sp. nov., a halophilic Bacteroidetes from mesopelagic Southwest Indian Ocean with higher carbohydrate metabolic potential.</title>
        <authorList>
            <person name="Chen B."/>
            <person name="Zhang M."/>
            <person name="Lin D."/>
            <person name="Ye J."/>
            <person name="Tang K."/>
        </authorList>
    </citation>
    <scope>NUCLEOTIDE SEQUENCE</scope>
    <source>
        <strain evidence="5">TK19036</strain>
    </source>
</reference>
<proteinExistence type="predicted"/>
<feature type="domain" description="Bacterial surface antigen (D15)" evidence="4">
    <location>
        <begin position="123"/>
        <end position="333"/>
    </location>
</feature>
<dbReference type="GO" id="GO:0019867">
    <property type="term" value="C:outer membrane"/>
    <property type="evidence" value="ECO:0007669"/>
    <property type="project" value="InterPro"/>
</dbReference>
<organism evidence="5">
    <name type="scientific">Roseihalotalea indica</name>
    <dbReference type="NCBI Taxonomy" id="2867963"/>
    <lineage>
        <taxon>Bacteria</taxon>
        <taxon>Pseudomonadati</taxon>
        <taxon>Bacteroidota</taxon>
        <taxon>Cytophagia</taxon>
        <taxon>Cytophagales</taxon>
        <taxon>Catalimonadaceae</taxon>
        <taxon>Roseihalotalea</taxon>
    </lineage>
</organism>
<evidence type="ECO:0000256" key="1">
    <source>
        <dbReference type="ARBA" id="ARBA00004370"/>
    </source>
</evidence>
<protein>
    <submittedName>
        <fullName evidence="5">BamA/TamA family outer membrane protein</fullName>
    </submittedName>
</protein>
<dbReference type="AlphaFoldDB" id="A0AA49GUY0"/>
<evidence type="ECO:0000256" key="3">
    <source>
        <dbReference type="SAM" id="SignalP"/>
    </source>
</evidence>
<keyword evidence="3" id="KW-0732">Signal</keyword>
<feature type="chain" id="PRO_5041256523" evidence="3">
    <location>
        <begin position="22"/>
        <end position="362"/>
    </location>
</feature>
<evidence type="ECO:0000259" key="4">
    <source>
        <dbReference type="Pfam" id="PF01103"/>
    </source>
</evidence>
<dbReference type="Pfam" id="PF01103">
    <property type="entry name" value="Omp85"/>
    <property type="match status" value="1"/>
</dbReference>
<dbReference type="Gene3D" id="2.40.160.50">
    <property type="entry name" value="membrane protein fhac: a member of the omp85/tpsb transporter family"/>
    <property type="match status" value="1"/>
</dbReference>
<accession>A0AA49GUY0</accession>
<dbReference type="InterPro" id="IPR000184">
    <property type="entry name" value="Bac_surfAg_D15"/>
</dbReference>
<keyword evidence="2" id="KW-0472">Membrane</keyword>
<name>A0AA49GUY0_9BACT</name>
<comment type="subcellular location">
    <subcellularLocation>
        <location evidence="1">Membrane</location>
    </subcellularLocation>
</comment>
<gene>
    <name evidence="5" type="ORF">K4G66_13095</name>
</gene>
<feature type="signal peptide" evidence="3">
    <location>
        <begin position="1"/>
        <end position="21"/>
    </location>
</feature>
<sequence>MLIRIIGCWGIWLISWQTAYAQSADSAAAQDSTRNRVYGLPVAFYTPETNLAFGVAGVYAFRIAHDTADSQVQALAIYTLNKQLLLYAPFQVRWHQNQYYSYGEVGYYRYVYQFYGIGNPAPLDEPEFYEVNFPRIRLNLLRRVYPNLYAGLRYWFESYQIVKTDPDGLLANENITGNQGGLTSSAGLVSIYDSRNNIFFPGHGWYIETLVQHDNHWTGSDFRYTTFSVDASTYFTTSLKHVIALNGYAVTQQGEPPFHLLAMLGGSKKLRGYFEGRFRDKNLMLLQAAYRAPLFWRLGAVAFIGYGGVAPQINAFSADNFKLAGGAGLRFALDRQKKINIRLDAGFGKQTSGYYLTIGEAF</sequence>
<reference evidence="5" key="1">
    <citation type="journal article" date="2023" name="Comput. Struct. Biotechnol. J.">
        <title>Discovery of a novel marine Bacteroidetes with a rich repertoire of carbohydrate-active enzymes.</title>
        <authorList>
            <person name="Chen B."/>
            <person name="Liu G."/>
            <person name="Chen Q."/>
            <person name="Wang H."/>
            <person name="Liu L."/>
            <person name="Tang K."/>
        </authorList>
    </citation>
    <scope>NUCLEOTIDE SEQUENCE</scope>
    <source>
        <strain evidence="5">TK19036</strain>
    </source>
</reference>
<dbReference type="EMBL" id="CP120682">
    <property type="protein sequence ID" value="WKN39629.1"/>
    <property type="molecule type" value="Genomic_DNA"/>
</dbReference>
<evidence type="ECO:0000256" key="2">
    <source>
        <dbReference type="ARBA" id="ARBA00023136"/>
    </source>
</evidence>